<protein>
    <submittedName>
        <fullName evidence="1">Uncharacterized protein</fullName>
    </submittedName>
</protein>
<sequence>MSSFVFSSDCCINLTRSVGDSATKTSSLFDRSVSTELTSPCSLSWTLLTAYTICSSLDVDPCNKTPDSATLLASVCTCVIGAVGSYIATTGSLHSILFSSSNDFCCSLSQVNTVFLPVSVVNGAASLA</sequence>
<keyword evidence="2" id="KW-1185">Reference proteome</keyword>
<accession>A0AAV0W6G2</accession>
<reference evidence="1 2" key="1">
    <citation type="submission" date="2023-01" db="EMBL/GenBank/DDBJ databases">
        <authorList>
            <person name="Whitehead M."/>
        </authorList>
    </citation>
    <scope>NUCLEOTIDE SEQUENCE [LARGE SCALE GENOMIC DNA]</scope>
</reference>
<proteinExistence type="predicted"/>
<organism evidence="1 2">
    <name type="scientific">Macrosiphum euphorbiae</name>
    <name type="common">potato aphid</name>
    <dbReference type="NCBI Taxonomy" id="13131"/>
    <lineage>
        <taxon>Eukaryota</taxon>
        <taxon>Metazoa</taxon>
        <taxon>Ecdysozoa</taxon>
        <taxon>Arthropoda</taxon>
        <taxon>Hexapoda</taxon>
        <taxon>Insecta</taxon>
        <taxon>Pterygota</taxon>
        <taxon>Neoptera</taxon>
        <taxon>Paraneoptera</taxon>
        <taxon>Hemiptera</taxon>
        <taxon>Sternorrhyncha</taxon>
        <taxon>Aphidomorpha</taxon>
        <taxon>Aphidoidea</taxon>
        <taxon>Aphididae</taxon>
        <taxon>Macrosiphini</taxon>
        <taxon>Macrosiphum</taxon>
    </lineage>
</organism>
<dbReference type="AlphaFoldDB" id="A0AAV0W6G2"/>
<evidence type="ECO:0000313" key="2">
    <source>
        <dbReference type="Proteomes" id="UP001160148"/>
    </source>
</evidence>
<gene>
    <name evidence="1" type="ORF">MEUPH1_LOCUS7701</name>
</gene>
<name>A0AAV0W6G2_9HEMI</name>
<dbReference type="Proteomes" id="UP001160148">
    <property type="component" value="Unassembled WGS sequence"/>
</dbReference>
<dbReference type="EMBL" id="CARXXK010000001">
    <property type="protein sequence ID" value="CAI6351347.1"/>
    <property type="molecule type" value="Genomic_DNA"/>
</dbReference>
<comment type="caution">
    <text evidence="1">The sequence shown here is derived from an EMBL/GenBank/DDBJ whole genome shotgun (WGS) entry which is preliminary data.</text>
</comment>
<evidence type="ECO:0000313" key="1">
    <source>
        <dbReference type="EMBL" id="CAI6351347.1"/>
    </source>
</evidence>